<comment type="caution">
    <text evidence="1">The sequence shown here is derived from an EMBL/GenBank/DDBJ whole genome shotgun (WGS) entry which is preliminary data.</text>
</comment>
<dbReference type="AlphaFoldDB" id="A0A5R8ZDZ0"/>
<dbReference type="EMBL" id="VANP01000002">
    <property type="protein sequence ID" value="TLP63952.1"/>
    <property type="molecule type" value="Genomic_DNA"/>
</dbReference>
<evidence type="ECO:0000313" key="1">
    <source>
        <dbReference type="EMBL" id="TLP63952.1"/>
    </source>
</evidence>
<protein>
    <submittedName>
        <fullName evidence="1">Uncharacterized protein</fullName>
    </submittedName>
</protein>
<gene>
    <name evidence="1" type="ORF">FED44_06925</name>
</gene>
<accession>A0A5R8ZDZ0</accession>
<reference evidence="1" key="1">
    <citation type="submission" date="2019-05" db="EMBL/GenBank/DDBJ databases">
        <title>Isolation, diversity and antifungal activity of Actinobacteria from wheat.</title>
        <authorList>
            <person name="Yu B."/>
        </authorList>
    </citation>
    <scope>NUCLEOTIDE SEQUENCE [LARGE SCALE GENOMIC DNA]</scope>
    <source>
        <strain evidence="1">NEAU-HEGS1-5</strain>
    </source>
</reference>
<evidence type="ECO:0000313" key="2">
    <source>
        <dbReference type="Proteomes" id="UP000309033"/>
    </source>
</evidence>
<organism evidence="1 2">
    <name type="scientific">Microbispora triticiradicis</name>
    <dbReference type="NCBI Taxonomy" id="2200763"/>
    <lineage>
        <taxon>Bacteria</taxon>
        <taxon>Bacillati</taxon>
        <taxon>Actinomycetota</taxon>
        <taxon>Actinomycetes</taxon>
        <taxon>Streptosporangiales</taxon>
        <taxon>Streptosporangiaceae</taxon>
        <taxon>Microbispora</taxon>
    </lineage>
</organism>
<sequence length="60" mass="6474">MDIAHNHAQAVMITVPRKARTTSSLGENLLRARWGTSTDIGVLGVAAEHDKAASNLLFFL</sequence>
<proteinExistence type="predicted"/>
<name>A0A5R8ZDZ0_9ACTN</name>
<keyword evidence="2" id="KW-1185">Reference proteome</keyword>
<dbReference type="Proteomes" id="UP000309033">
    <property type="component" value="Unassembled WGS sequence"/>
</dbReference>